<dbReference type="Proteomes" id="UP000295292">
    <property type="component" value="Unassembled WGS sequence"/>
</dbReference>
<keyword evidence="1" id="KW-0808">Transferase</keyword>
<sequence length="285" mass="33090">MKLRDDKLKDIVDWSEKNRAIRAVLLTSSLVNPLAPVDELSDLDIELVFENNSDYIADKSWICNFGSPIAIIGEDESSFENKHAITMVLYEDGIKVDFKLYSKSNFIAETQLSKLPKDWDIGYEVLIDKDKLTESMHKPSFEASIIKKPSKQEFEQLIYDFWWDITYVAKSLVRDEIFYAKFTSETIIRTEYLTPLIEWYIASAHNWSITTNKQGRLFKKYLDSDIWLKIEQTFSGSNLTDNWNALSAMTNLVAEIGCELSTRLGYSYPQKLEENILLYIKKLKP</sequence>
<name>A0A4R6W8K5_9SPHI</name>
<dbReference type="Gene3D" id="1.20.120.330">
    <property type="entry name" value="Nucleotidyltransferases domain 2"/>
    <property type="match status" value="1"/>
</dbReference>
<evidence type="ECO:0000313" key="1">
    <source>
        <dbReference type="EMBL" id="TDQ73891.1"/>
    </source>
</evidence>
<comment type="caution">
    <text evidence="1">The sequence shown here is derived from an EMBL/GenBank/DDBJ whole genome shotgun (WGS) entry which is preliminary data.</text>
</comment>
<dbReference type="Gene3D" id="3.30.460.10">
    <property type="entry name" value="Beta Polymerase, domain 2"/>
    <property type="match status" value="1"/>
</dbReference>
<keyword evidence="2" id="KW-1185">Reference proteome</keyword>
<reference evidence="1 2" key="1">
    <citation type="submission" date="2019-03" db="EMBL/GenBank/DDBJ databases">
        <title>Genomic Encyclopedia of Archaeal and Bacterial Type Strains, Phase II (KMG-II): from individual species to whole genera.</title>
        <authorList>
            <person name="Goeker M."/>
        </authorList>
    </citation>
    <scope>NUCLEOTIDE SEQUENCE [LARGE SCALE GENOMIC DNA]</scope>
    <source>
        <strain evidence="1 2">DSM 28353</strain>
    </source>
</reference>
<dbReference type="RefSeq" id="WP_133586461.1">
    <property type="nucleotide sequence ID" value="NZ_SNYV01000018.1"/>
</dbReference>
<dbReference type="OrthoDB" id="9776406at2"/>
<dbReference type="GO" id="GO:0016779">
    <property type="term" value="F:nucleotidyltransferase activity"/>
    <property type="evidence" value="ECO:0007669"/>
    <property type="project" value="UniProtKB-KW"/>
</dbReference>
<keyword evidence="1" id="KW-0548">Nucleotidyltransferase</keyword>
<protein>
    <submittedName>
        <fullName evidence="1">Aminoglycoside 6-adenylyltransferase</fullName>
    </submittedName>
</protein>
<gene>
    <name evidence="1" type="ORF">CLV99_4329</name>
</gene>
<proteinExistence type="predicted"/>
<dbReference type="NCBIfam" id="NF033387">
    <property type="entry name" value="ANT_6_aadS"/>
    <property type="match status" value="1"/>
</dbReference>
<dbReference type="InterPro" id="IPR007530">
    <property type="entry name" value="Aminoglycoside_adenylylTfrase"/>
</dbReference>
<dbReference type="EMBL" id="SNYV01000018">
    <property type="protein sequence ID" value="TDQ73891.1"/>
    <property type="molecule type" value="Genomic_DNA"/>
</dbReference>
<dbReference type="SUPFAM" id="SSF81631">
    <property type="entry name" value="PAP/OAS1 substrate-binding domain"/>
    <property type="match status" value="1"/>
</dbReference>
<accession>A0A4R6W8K5</accession>
<evidence type="ECO:0000313" key="2">
    <source>
        <dbReference type="Proteomes" id="UP000295292"/>
    </source>
</evidence>
<dbReference type="Pfam" id="PF04439">
    <property type="entry name" value="Adenyl_transf"/>
    <property type="match status" value="1"/>
</dbReference>
<dbReference type="AlphaFoldDB" id="A0A4R6W8K5"/>
<organism evidence="1 2">
    <name type="scientific">Sphingobacterium yanglingense</name>
    <dbReference type="NCBI Taxonomy" id="1437280"/>
    <lineage>
        <taxon>Bacteria</taxon>
        <taxon>Pseudomonadati</taxon>
        <taxon>Bacteroidota</taxon>
        <taxon>Sphingobacteriia</taxon>
        <taxon>Sphingobacteriales</taxon>
        <taxon>Sphingobacteriaceae</taxon>
        <taxon>Sphingobacterium</taxon>
    </lineage>
</organism>
<dbReference type="InterPro" id="IPR043519">
    <property type="entry name" value="NT_sf"/>
</dbReference>
<dbReference type="SUPFAM" id="SSF81301">
    <property type="entry name" value="Nucleotidyltransferase"/>
    <property type="match status" value="1"/>
</dbReference>